<evidence type="ECO:0000313" key="2">
    <source>
        <dbReference type="Proteomes" id="UP000635565"/>
    </source>
</evidence>
<sequence length="45" mass="5056">MEAASNGDTSPTSLEYDIHHTRHIHMDHTTSLVHTIRGTKSLARE</sequence>
<name>A0ABQ3VII5_9CHLR</name>
<comment type="caution">
    <text evidence="1">The sequence shown here is derived from an EMBL/GenBank/DDBJ whole genome shotgun (WGS) entry which is preliminary data.</text>
</comment>
<dbReference type="EMBL" id="BNJJ01000008">
    <property type="protein sequence ID" value="GHO85286.1"/>
    <property type="molecule type" value="Genomic_DNA"/>
</dbReference>
<proteinExistence type="predicted"/>
<organism evidence="1 2">
    <name type="scientific">Dictyobacter formicarum</name>
    <dbReference type="NCBI Taxonomy" id="2778368"/>
    <lineage>
        <taxon>Bacteria</taxon>
        <taxon>Bacillati</taxon>
        <taxon>Chloroflexota</taxon>
        <taxon>Ktedonobacteria</taxon>
        <taxon>Ktedonobacterales</taxon>
        <taxon>Dictyobacteraceae</taxon>
        <taxon>Dictyobacter</taxon>
    </lineage>
</organism>
<keyword evidence="2" id="KW-1185">Reference proteome</keyword>
<gene>
    <name evidence="1" type="ORF">KSZ_32920</name>
</gene>
<dbReference type="Proteomes" id="UP000635565">
    <property type="component" value="Unassembled WGS sequence"/>
</dbReference>
<accession>A0ABQ3VII5</accession>
<protein>
    <submittedName>
        <fullName evidence="1">Uncharacterized protein</fullName>
    </submittedName>
</protein>
<reference evidence="1 2" key="1">
    <citation type="journal article" date="2021" name="Int. J. Syst. Evol. Microbiol.">
        <title>Reticulibacter mediterranei gen. nov., sp. nov., within the new family Reticulibacteraceae fam. nov., and Ktedonospora formicarum gen. nov., sp. nov., Ktedonobacter robiniae sp. nov., Dictyobacter formicarum sp. nov. and Dictyobacter arantiisoli sp. nov., belonging to the class Ktedonobacteria.</title>
        <authorList>
            <person name="Yabe S."/>
            <person name="Zheng Y."/>
            <person name="Wang C.M."/>
            <person name="Sakai Y."/>
            <person name="Abe K."/>
            <person name="Yokota A."/>
            <person name="Donadio S."/>
            <person name="Cavaletti L."/>
            <person name="Monciardini P."/>
        </authorList>
    </citation>
    <scope>NUCLEOTIDE SEQUENCE [LARGE SCALE GENOMIC DNA]</scope>
    <source>
        <strain evidence="1 2">SOSP1-9</strain>
    </source>
</reference>
<evidence type="ECO:0000313" key="1">
    <source>
        <dbReference type="EMBL" id="GHO85286.1"/>
    </source>
</evidence>